<dbReference type="RefSeq" id="WP_106011920.1">
    <property type="nucleotide sequence ID" value="NZ_CP027226.1"/>
</dbReference>
<dbReference type="HAMAP" id="MF_01201">
    <property type="entry name" value="Ala_racemase"/>
    <property type="match status" value="1"/>
</dbReference>
<keyword evidence="2 4" id="KW-0663">Pyridoxal phosphate</keyword>
<evidence type="ECO:0000256" key="1">
    <source>
        <dbReference type="ARBA" id="ARBA00001933"/>
    </source>
</evidence>
<feature type="active site" description="Proton acceptor; specific for D-alanine" evidence="4">
    <location>
        <position position="53"/>
    </location>
</feature>
<dbReference type="SMART" id="SM01005">
    <property type="entry name" value="Ala_racemase_C"/>
    <property type="match status" value="1"/>
</dbReference>
<dbReference type="CDD" id="cd00430">
    <property type="entry name" value="PLPDE_III_AR"/>
    <property type="match status" value="1"/>
</dbReference>
<evidence type="ECO:0000313" key="9">
    <source>
        <dbReference type="Proteomes" id="UP000237947"/>
    </source>
</evidence>
<sequence>MREVILKKSEESEDLYKYVGRTWVEIDLNQLKTNFQIVKSMLAEKTGIIMVLKANAYGHGAVELAKEVSTFGPLGFAVASLDEGLELREHGIKEPILLLSCNELERAGEGIEADLTFSLISKEFGEKLSEAAKTLGRKAKVHVTLDSGMGRLGFKTDAINSLQEVEYLYSLGTLEFSGIYTHFATADGHDFSTGGDLRPLAEEYMKQQKQKFDDFVEALEVRGIHIPLHHVSNSGAIVTKPDFHLEAVRSGIISYGIYPSENGFVPGVQPILSWKTRIMQVKRLKAGDTVSYDRHFVAEKDMTIAVLPVGYADGYDRDMYGSAQVQYRGAKCDVIGTICMDMLMIDCSGLDFEPQVGDVVDLISNQLGNDFINVYNHASWRSTIPYEVCTSISYRCPRVYFKNGKAEKIAWL</sequence>
<feature type="binding site" evidence="4 6">
    <location>
        <position position="340"/>
    </location>
    <ligand>
        <name>substrate</name>
    </ligand>
</feature>
<evidence type="ECO:0000313" key="8">
    <source>
        <dbReference type="EMBL" id="AVM41934.1"/>
    </source>
</evidence>
<dbReference type="OrthoDB" id="9813814at2"/>
<dbReference type="KEGG" id="fsa:C5Q98_01190"/>
<comment type="function">
    <text evidence="4">Catalyzes the interconversion of L-alanine and D-alanine. May also act on other amino acids.</text>
</comment>
<dbReference type="Proteomes" id="UP000237947">
    <property type="component" value="Chromosome"/>
</dbReference>
<feature type="domain" description="Alanine racemase C-terminal" evidence="7">
    <location>
        <begin position="271"/>
        <end position="401"/>
    </location>
</feature>
<comment type="cofactor">
    <cofactor evidence="1 4 5">
        <name>pyridoxal 5'-phosphate</name>
        <dbReference type="ChEBI" id="CHEBI:597326"/>
    </cofactor>
</comment>
<dbReference type="Pfam" id="PF01168">
    <property type="entry name" value="Ala_racemase_N"/>
    <property type="match status" value="1"/>
</dbReference>
<proteinExistence type="inferred from homology"/>
<dbReference type="GO" id="GO:0009252">
    <property type="term" value="P:peptidoglycan biosynthetic process"/>
    <property type="evidence" value="ECO:0007669"/>
    <property type="project" value="TreeGrafter"/>
</dbReference>
<dbReference type="GO" id="GO:0005829">
    <property type="term" value="C:cytosol"/>
    <property type="evidence" value="ECO:0007669"/>
    <property type="project" value="TreeGrafter"/>
</dbReference>
<feature type="active site" description="Proton acceptor; specific for L-alanine" evidence="4">
    <location>
        <position position="292"/>
    </location>
</feature>
<dbReference type="SUPFAM" id="SSF50621">
    <property type="entry name" value="Alanine racemase C-terminal domain-like"/>
    <property type="match status" value="1"/>
</dbReference>
<name>A0A2S0KLP1_9FIRM</name>
<dbReference type="GO" id="GO:0030170">
    <property type="term" value="F:pyridoxal phosphate binding"/>
    <property type="evidence" value="ECO:0007669"/>
    <property type="project" value="UniProtKB-UniRule"/>
</dbReference>
<comment type="pathway">
    <text evidence="4">Amino-acid biosynthesis; D-alanine biosynthesis; D-alanine from L-alanine: step 1/1.</text>
</comment>
<evidence type="ECO:0000256" key="6">
    <source>
        <dbReference type="PIRSR" id="PIRSR600821-52"/>
    </source>
</evidence>
<feature type="binding site" evidence="4 6">
    <location>
        <position position="151"/>
    </location>
    <ligand>
        <name>substrate</name>
    </ligand>
</feature>
<evidence type="ECO:0000256" key="3">
    <source>
        <dbReference type="ARBA" id="ARBA00023235"/>
    </source>
</evidence>
<evidence type="ECO:0000256" key="2">
    <source>
        <dbReference type="ARBA" id="ARBA00022898"/>
    </source>
</evidence>
<dbReference type="InterPro" id="IPR029066">
    <property type="entry name" value="PLP-binding_barrel"/>
</dbReference>
<dbReference type="Gene3D" id="3.20.20.10">
    <property type="entry name" value="Alanine racemase"/>
    <property type="match status" value="1"/>
</dbReference>
<dbReference type="UniPathway" id="UPA00042">
    <property type="reaction ID" value="UER00497"/>
</dbReference>
<dbReference type="InterPro" id="IPR001608">
    <property type="entry name" value="Ala_racemase_N"/>
</dbReference>
<comment type="catalytic activity">
    <reaction evidence="4">
        <text>L-alanine = D-alanine</text>
        <dbReference type="Rhea" id="RHEA:20249"/>
        <dbReference type="ChEBI" id="CHEBI:57416"/>
        <dbReference type="ChEBI" id="CHEBI:57972"/>
        <dbReference type="EC" id="5.1.1.1"/>
    </reaction>
</comment>
<dbReference type="Pfam" id="PF00842">
    <property type="entry name" value="Ala_racemase_C"/>
    <property type="match status" value="1"/>
</dbReference>
<accession>A0A2S0KLP1</accession>
<dbReference type="InterPro" id="IPR009006">
    <property type="entry name" value="Ala_racemase/Decarboxylase_C"/>
</dbReference>
<dbReference type="Gene3D" id="2.40.37.10">
    <property type="entry name" value="Lyase, Ornithine Decarboxylase, Chain A, domain 1"/>
    <property type="match status" value="1"/>
</dbReference>
<gene>
    <name evidence="8" type="primary">alr</name>
    <name evidence="8" type="ORF">C5Q98_01190</name>
</gene>
<keyword evidence="3 4" id="KW-0413">Isomerase</keyword>
<dbReference type="PANTHER" id="PTHR30511">
    <property type="entry name" value="ALANINE RACEMASE"/>
    <property type="match status" value="1"/>
</dbReference>
<dbReference type="FunFam" id="3.20.20.10:FF:000002">
    <property type="entry name" value="Alanine racemase"/>
    <property type="match status" value="1"/>
</dbReference>
<dbReference type="InterPro" id="IPR000821">
    <property type="entry name" value="Ala_racemase"/>
</dbReference>
<dbReference type="PRINTS" id="PR00992">
    <property type="entry name" value="ALARACEMASE"/>
</dbReference>
<evidence type="ECO:0000259" key="7">
    <source>
        <dbReference type="SMART" id="SM01005"/>
    </source>
</evidence>
<protein>
    <recommendedName>
        <fullName evidence="4">Alanine racemase</fullName>
        <ecNumber evidence="4">5.1.1.1</ecNumber>
    </recommendedName>
</protein>
<feature type="modified residue" description="N6-(pyridoxal phosphate)lysine" evidence="4 5">
    <location>
        <position position="53"/>
    </location>
</feature>
<organism evidence="8 9">
    <name type="scientific">Fastidiosipila sanguinis</name>
    <dbReference type="NCBI Taxonomy" id="236753"/>
    <lineage>
        <taxon>Bacteria</taxon>
        <taxon>Bacillati</taxon>
        <taxon>Bacillota</taxon>
        <taxon>Clostridia</taxon>
        <taxon>Eubacteriales</taxon>
        <taxon>Oscillospiraceae</taxon>
        <taxon>Fastidiosipila</taxon>
    </lineage>
</organism>
<dbReference type="EMBL" id="CP027226">
    <property type="protein sequence ID" value="AVM41934.1"/>
    <property type="molecule type" value="Genomic_DNA"/>
</dbReference>
<reference evidence="9" key="1">
    <citation type="submission" date="2018-02" db="EMBL/GenBank/DDBJ databases">
        <authorList>
            <person name="Holder M.E."/>
            <person name="Ajami N.J."/>
            <person name="Petrosino J.F."/>
        </authorList>
    </citation>
    <scope>NUCLEOTIDE SEQUENCE [LARGE SCALE GENOMIC DNA]</scope>
    <source>
        <strain evidence="9">CCUG 47711</strain>
    </source>
</reference>
<keyword evidence="9" id="KW-1185">Reference proteome</keyword>
<dbReference type="SUPFAM" id="SSF51419">
    <property type="entry name" value="PLP-binding barrel"/>
    <property type="match status" value="1"/>
</dbReference>
<dbReference type="GO" id="GO:0008784">
    <property type="term" value="F:alanine racemase activity"/>
    <property type="evidence" value="ECO:0007669"/>
    <property type="project" value="UniProtKB-UniRule"/>
</dbReference>
<dbReference type="GO" id="GO:0030632">
    <property type="term" value="P:D-alanine biosynthetic process"/>
    <property type="evidence" value="ECO:0007669"/>
    <property type="project" value="UniProtKB-UniRule"/>
</dbReference>
<comment type="similarity">
    <text evidence="4">Belongs to the alanine racemase family.</text>
</comment>
<dbReference type="AlphaFoldDB" id="A0A2S0KLP1"/>
<evidence type="ECO:0000256" key="4">
    <source>
        <dbReference type="HAMAP-Rule" id="MF_01201"/>
    </source>
</evidence>
<dbReference type="NCBIfam" id="TIGR00492">
    <property type="entry name" value="alr"/>
    <property type="match status" value="1"/>
</dbReference>
<dbReference type="EC" id="5.1.1.1" evidence="4"/>
<dbReference type="InterPro" id="IPR011079">
    <property type="entry name" value="Ala_racemase_C"/>
</dbReference>
<dbReference type="PANTHER" id="PTHR30511:SF0">
    <property type="entry name" value="ALANINE RACEMASE, CATABOLIC-RELATED"/>
    <property type="match status" value="1"/>
</dbReference>
<evidence type="ECO:0000256" key="5">
    <source>
        <dbReference type="PIRSR" id="PIRSR600821-50"/>
    </source>
</evidence>